<accession>Q2JC43</accession>
<dbReference type="GO" id="GO:0008757">
    <property type="term" value="F:S-adenosylmethionine-dependent methyltransferase activity"/>
    <property type="evidence" value="ECO:0007669"/>
    <property type="project" value="InterPro"/>
</dbReference>
<keyword evidence="3" id="KW-1185">Reference proteome</keyword>
<organism evidence="2 3">
    <name type="scientific">Frankia casuarinae (strain DSM 45818 / CECT 9043 / HFP020203 / CcI3)</name>
    <dbReference type="NCBI Taxonomy" id="106370"/>
    <lineage>
        <taxon>Bacteria</taxon>
        <taxon>Bacillati</taxon>
        <taxon>Actinomycetota</taxon>
        <taxon>Actinomycetes</taxon>
        <taxon>Frankiales</taxon>
        <taxon>Frankiaceae</taxon>
        <taxon>Frankia</taxon>
    </lineage>
</organism>
<dbReference type="PhylomeDB" id="Q2JC43"/>
<sequence length="265" mass="29438">MKINRLELGREGTGIDRENVVGHFSARARTYDMSSSWCTDDELGAVIVRVANAGPTDRVLDVACGTGLVSRLFHGRVGAVIGVDITEDMAAQARPHLDELVISPAEELPWPNASFDVVVCRQGVQFMRLPDAVREMVRVLRPGGRLILINLCAYGPDDRDEYFEVLRLRNPVRRHFFLPEDMAKLVASSGCTDLRTERYVSIEDVDVWSDNGAIDESAREAIREVYRSASPEFSRLHSVHQRNGLFVDHMLFVIASGCKPGGDVA</sequence>
<dbReference type="HOGENOM" id="CLU_1048704_0_0_11"/>
<evidence type="ECO:0000313" key="2">
    <source>
        <dbReference type="EMBL" id="ABD11149.1"/>
    </source>
</evidence>
<dbReference type="PANTHER" id="PTHR43591:SF24">
    <property type="entry name" value="2-METHOXY-6-POLYPRENYL-1,4-BENZOQUINOL METHYLASE, MITOCHONDRIAL"/>
    <property type="match status" value="1"/>
</dbReference>
<dbReference type="PANTHER" id="PTHR43591">
    <property type="entry name" value="METHYLTRANSFERASE"/>
    <property type="match status" value="1"/>
</dbReference>
<evidence type="ECO:0000259" key="1">
    <source>
        <dbReference type="Pfam" id="PF08241"/>
    </source>
</evidence>
<feature type="domain" description="Methyltransferase type 11" evidence="1">
    <location>
        <begin position="60"/>
        <end position="148"/>
    </location>
</feature>
<dbReference type="SUPFAM" id="SSF53335">
    <property type="entry name" value="S-adenosyl-L-methionine-dependent methyltransferases"/>
    <property type="match status" value="1"/>
</dbReference>
<dbReference type="AlphaFoldDB" id="Q2JC43"/>
<dbReference type="Gene3D" id="3.40.50.150">
    <property type="entry name" value="Vaccinia Virus protein VP39"/>
    <property type="match status" value="1"/>
</dbReference>
<dbReference type="InterPro" id="IPR029063">
    <property type="entry name" value="SAM-dependent_MTases_sf"/>
</dbReference>
<dbReference type="EMBL" id="CP000249">
    <property type="protein sequence ID" value="ABD11149.1"/>
    <property type="molecule type" value="Genomic_DNA"/>
</dbReference>
<evidence type="ECO:0000313" key="3">
    <source>
        <dbReference type="Proteomes" id="UP000001937"/>
    </source>
</evidence>
<dbReference type="RefSeq" id="WP_011436211.1">
    <property type="nucleotide sequence ID" value="NC_007777.1"/>
</dbReference>
<proteinExistence type="predicted"/>
<dbReference type="Pfam" id="PF08241">
    <property type="entry name" value="Methyltransf_11"/>
    <property type="match status" value="1"/>
</dbReference>
<reference evidence="2 3" key="1">
    <citation type="journal article" date="2007" name="Genome Res.">
        <title>Genome characteristics of facultatively symbiotic Frankia sp. strains reflect host range and host plant biogeography.</title>
        <authorList>
            <person name="Normand P."/>
            <person name="Lapierre P."/>
            <person name="Tisa L.S."/>
            <person name="Gogarten J.P."/>
            <person name="Alloisio N."/>
            <person name="Bagnarol E."/>
            <person name="Bassi C.A."/>
            <person name="Berry A.M."/>
            <person name="Bickhart D.M."/>
            <person name="Choisne N."/>
            <person name="Couloux A."/>
            <person name="Cournoyer B."/>
            <person name="Cruveiller S."/>
            <person name="Daubin V."/>
            <person name="Demange N."/>
            <person name="Francino M.P."/>
            <person name="Goltsman E."/>
            <person name="Huang Y."/>
            <person name="Kopp O.R."/>
            <person name="Labarre L."/>
            <person name="Lapidus A."/>
            <person name="Lavire C."/>
            <person name="Marechal J."/>
            <person name="Martinez M."/>
            <person name="Mastronunzio J.E."/>
            <person name="Mullin B.C."/>
            <person name="Niemann J."/>
            <person name="Pujic P."/>
            <person name="Rawnsley T."/>
            <person name="Rouy Z."/>
            <person name="Schenowitz C."/>
            <person name="Sellstedt A."/>
            <person name="Tavares F."/>
            <person name="Tomkins J.P."/>
            <person name="Vallenet D."/>
            <person name="Valverde C."/>
            <person name="Wall L.G."/>
            <person name="Wang Y."/>
            <person name="Medigue C."/>
            <person name="Benson D.R."/>
        </authorList>
    </citation>
    <scope>NUCLEOTIDE SEQUENCE [LARGE SCALE GENOMIC DNA]</scope>
    <source>
        <strain evidence="3">DSM 45818 / CECT 9043 / CcI3</strain>
    </source>
</reference>
<dbReference type="Proteomes" id="UP000001937">
    <property type="component" value="Chromosome"/>
</dbReference>
<keyword evidence="2" id="KW-0489">Methyltransferase</keyword>
<dbReference type="GO" id="GO:0032259">
    <property type="term" value="P:methylation"/>
    <property type="evidence" value="ECO:0007669"/>
    <property type="project" value="UniProtKB-KW"/>
</dbReference>
<protein>
    <submittedName>
        <fullName evidence="2">UbiE/COQ5 methyltransferase</fullName>
    </submittedName>
</protein>
<name>Q2JC43_FRACC</name>
<dbReference type="InterPro" id="IPR013216">
    <property type="entry name" value="Methyltransf_11"/>
</dbReference>
<dbReference type="STRING" id="106370.Francci3_1773"/>
<dbReference type="CDD" id="cd02440">
    <property type="entry name" value="AdoMet_MTases"/>
    <property type="match status" value="1"/>
</dbReference>
<keyword evidence="2" id="KW-0808">Transferase</keyword>
<gene>
    <name evidence="2" type="ordered locus">Francci3_1773</name>
</gene>
<dbReference type="eggNOG" id="COG2226">
    <property type="taxonomic scope" value="Bacteria"/>
</dbReference>
<dbReference type="KEGG" id="fra:Francci3_1773"/>